<dbReference type="PANTHER" id="PTHR24223:SF456">
    <property type="entry name" value="MULTIDRUG RESISTANCE-ASSOCIATED PROTEIN LETHAL(2)03659"/>
    <property type="match status" value="1"/>
</dbReference>
<feature type="transmembrane region" description="Helical" evidence="11">
    <location>
        <begin position="157"/>
        <end position="178"/>
    </location>
</feature>
<dbReference type="FunFam" id="3.40.50.300:FF:000610">
    <property type="entry name" value="Multidrug resistance-associated ABC transporter"/>
    <property type="match status" value="1"/>
</dbReference>
<feature type="transmembrane region" description="Helical" evidence="11">
    <location>
        <begin position="265"/>
        <end position="286"/>
    </location>
</feature>
<keyword evidence="5" id="KW-0677">Repeat</keyword>
<dbReference type="CDD" id="cd18604">
    <property type="entry name" value="ABC_6TM_VMR1_D2_like"/>
    <property type="match status" value="1"/>
</dbReference>
<keyword evidence="3" id="KW-0813">Transport</keyword>
<evidence type="ECO:0000256" key="4">
    <source>
        <dbReference type="ARBA" id="ARBA00022692"/>
    </source>
</evidence>
<feature type="region of interest" description="Disordered" evidence="10">
    <location>
        <begin position="828"/>
        <end position="847"/>
    </location>
</feature>
<feature type="transmembrane region" description="Helical" evidence="11">
    <location>
        <begin position="306"/>
        <end position="323"/>
    </location>
</feature>
<sequence>MLPELDFRAAVAATAALALGALPAGRRLISARGALRKPSPALYEDADGTASPEALAAFSNRRPLIAVFTAALAGLGVSVARGTLAAITAQHAPVPVPVPDMLPLLAWFLLLIPIVDAARETDPVARFHRALLTLPAAGLVAVVLLAALQTTGSNTPLYTLDAVQLALLAGVVVALGFIQRRPAVSVAGRPVDAEQSSALWARLSFAWAGPVLRAGAAEQLEANNMPLPPHSVRVAQTTAVFDSLILNERLPLWARLGWRFRSSLLILWIAILVSNFFDVAPAFATLQLLKYLERRELDPDTVDRHAWIYVVSILAATVSSKFVDTRIMWWGVGKLVLPLRSTLTGVMYRKMLRRRLVEDANNKDSDNTDEPVGPPKRGSPGGKRKPGDEDGAQDVVNMFAVDCNQIAMFAVQSSQYINLAGKFSVTVVFLWLLMGWQSLAMGLLGIAVLFPINRTLAARYGRKQKILMRIRDRRATIASEMLHGIRQIKFGASEDQWAAQLGAIRDEELAVLWQTRLNNIYMAVASEFTPVVLTAFSLTTYVLVHGSLGPAVAFTAISVFLQLEGLVSGLPFLLVMFINAKVSCDRIDRFLRTPDRPVATHPGPSVAFHNASLAFPTNKKNDNGDDRFVLRDVNLNFPPGKFSVISGPTGSGKSLLLAAILGEADVLAGAVHVPPTAGAGMAFVAQSPWLENATVRDNILFGAEFDAARYGKTVAACALLPDLAMFPDGDDTVIGTQGVTLSGGQKWRVSLARALYSRASVLVLDDVFSALDAHVGRHVLDNALYGELAQGRTRILATHHASMCRPAYSVRLADGRVEFAGVELEEKEEIQDDQEDTGPAFTQSKKVEADVETRSKGRIAAAIYKGYLGASGGPLMLLLIVILFALSQTFVLGRTYWVRIWANAGQEASPRTFNMHTLQTLMMPNDHTVQAASSHSVWFYLGVYCAISGVSVAVTIARLACVYTASLRASRKIFMQMLHSILHAPLRWLDTVPAGRILNRFTGDFNSMDTGLPQSFYALAAMGWELLGILVAAIFVTPWMAIVAVLLISLCVMIAQRYIAAARSIKRIESISKSPVITHFSTTLRGLATIRAFNETAAFTDRMYTMIDQYAACTWHDALLRGWLMLRVGFTSALLAVTTAFCVVSIPGVDAGLAGFALSFALNFSQAVGRSIRVATMAELDMNAAERILEYRDIATEPTDGDLVRASWPEHGRIQVQGLEVGYAEELPTILKGLTFTAEARQRIGVVGRTGAGKSTLSLALFRLLHARQGSIVIDGVDISTIRLDLLRSRLAIIPQDPVLFSGTIRSNLDPQSRYSDMELYDALRRVHLLPSTAPQSDSDSGTLTPNAQEAVNIFLSLDSPIALGGNNLSQGQKQLLCLARAILTRPKILIMDEATSAVDGATDQLIQRSIRESFIDTTLIVVAHRLSTVMDFDRILVMQDGVAAEFGVPEDLKQKEGGVFASMVQQHAGGNTGL</sequence>
<feature type="transmembrane region" description="Helical" evidence="11">
    <location>
        <begin position="866"/>
        <end position="886"/>
    </location>
</feature>
<evidence type="ECO:0000259" key="13">
    <source>
        <dbReference type="PROSITE" id="PS50929"/>
    </source>
</evidence>
<feature type="transmembrane region" description="Helical" evidence="11">
    <location>
        <begin position="937"/>
        <end position="965"/>
    </location>
</feature>
<keyword evidence="4 11" id="KW-0812">Transmembrane</keyword>
<dbReference type="CDD" id="cd18596">
    <property type="entry name" value="ABC_6TM_VMR1_D1_like"/>
    <property type="match status" value="1"/>
</dbReference>
<dbReference type="RefSeq" id="XP_022576617.1">
    <property type="nucleotide sequence ID" value="XM_022724342.1"/>
</dbReference>
<feature type="domain" description="ABC transporter" evidence="12">
    <location>
        <begin position="608"/>
        <end position="846"/>
    </location>
</feature>
<dbReference type="PROSITE" id="PS50893">
    <property type="entry name" value="ABC_TRANSPORTER_2"/>
    <property type="match status" value="2"/>
</dbReference>
<feature type="transmembrane region" description="Helical" evidence="11">
    <location>
        <begin position="1124"/>
        <end position="1146"/>
    </location>
</feature>
<dbReference type="PROSITE" id="PS50929">
    <property type="entry name" value="ABC_TM1F"/>
    <property type="match status" value="2"/>
</dbReference>
<keyword evidence="7" id="KW-0067">ATP-binding</keyword>
<dbReference type="OrthoDB" id="6500128at2759"/>
<feature type="transmembrane region" description="Helical" evidence="11">
    <location>
        <begin position="416"/>
        <end position="434"/>
    </location>
</feature>
<dbReference type="Gene3D" id="3.40.50.300">
    <property type="entry name" value="P-loop containing nucleotide triphosphate hydrolases"/>
    <property type="match status" value="2"/>
</dbReference>
<dbReference type="SUPFAM" id="SSF52540">
    <property type="entry name" value="P-loop containing nucleoside triphosphate hydrolases"/>
    <property type="match status" value="2"/>
</dbReference>
<dbReference type="InterPro" id="IPR003593">
    <property type="entry name" value="AAA+_ATPase"/>
</dbReference>
<dbReference type="GO" id="GO:0016887">
    <property type="term" value="F:ATP hydrolysis activity"/>
    <property type="evidence" value="ECO:0007669"/>
    <property type="project" value="InterPro"/>
</dbReference>
<dbReference type="PANTHER" id="PTHR24223">
    <property type="entry name" value="ATP-BINDING CASSETTE SUB-FAMILY C"/>
    <property type="match status" value="1"/>
</dbReference>
<dbReference type="SMART" id="SM00382">
    <property type="entry name" value="AAA"/>
    <property type="match status" value="2"/>
</dbReference>
<dbReference type="InterPro" id="IPR036640">
    <property type="entry name" value="ABC1_TM_sf"/>
</dbReference>
<dbReference type="CDD" id="cd03244">
    <property type="entry name" value="ABCC_MRP_domain2"/>
    <property type="match status" value="1"/>
</dbReference>
<evidence type="ECO:0000256" key="11">
    <source>
        <dbReference type="SAM" id="Phobius"/>
    </source>
</evidence>
<keyword evidence="9 11" id="KW-0472">Membrane</keyword>
<name>A0A1L9S4L4_9EURO</name>
<proteinExistence type="inferred from homology"/>
<feature type="transmembrane region" description="Helical" evidence="11">
    <location>
        <begin position="1041"/>
        <end position="1060"/>
    </location>
</feature>
<evidence type="ECO:0000313" key="15">
    <source>
        <dbReference type="Proteomes" id="UP000184188"/>
    </source>
</evidence>
<dbReference type="InterPro" id="IPR050173">
    <property type="entry name" value="ABC_transporter_C-like"/>
</dbReference>
<feature type="transmembrane region" description="Helical" evidence="11">
    <location>
        <begin position="1016"/>
        <end position="1035"/>
    </location>
</feature>
<evidence type="ECO:0000256" key="5">
    <source>
        <dbReference type="ARBA" id="ARBA00022737"/>
    </source>
</evidence>
<evidence type="ECO:0000256" key="2">
    <source>
        <dbReference type="ARBA" id="ARBA00009726"/>
    </source>
</evidence>
<evidence type="ECO:0000256" key="7">
    <source>
        <dbReference type="ARBA" id="ARBA00022840"/>
    </source>
</evidence>
<dbReference type="SUPFAM" id="SSF90123">
    <property type="entry name" value="ABC transporter transmembrane region"/>
    <property type="match status" value="2"/>
</dbReference>
<dbReference type="InterPro" id="IPR011527">
    <property type="entry name" value="ABC1_TM_dom"/>
</dbReference>
<keyword evidence="8 11" id="KW-1133">Transmembrane helix</keyword>
<dbReference type="InterPro" id="IPR017871">
    <property type="entry name" value="ABC_transporter-like_CS"/>
</dbReference>
<dbReference type="STRING" id="1073090.A0A1L9S4L4"/>
<dbReference type="Proteomes" id="UP000184188">
    <property type="component" value="Unassembled WGS sequence"/>
</dbReference>
<feature type="transmembrane region" description="Helical" evidence="11">
    <location>
        <begin position="101"/>
        <end position="118"/>
    </location>
</feature>
<reference evidence="15" key="1">
    <citation type="journal article" date="2017" name="Genome Biol.">
        <title>Comparative genomics reveals high biological diversity and specific adaptations in the industrially and medically important fungal genus Aspergillus.</title>
        <authorList>
            <person name="de Vries R.P."/>
            <person name="Riley R."/>
            <person name="Wiebenga A."/>
            <person name="Aguilar-Osorio G."/>
            <person name="Amillis S."/>
            <person name="Uchima C.A."/>
            <person name="Anderluh G."/>
            <person name="Asadollahi M."/>
            <person name="Askin M."/>
            <person name="Barry K."/>
            <person name="Battaglia E."/>
            <person name="Bayram O."/>
            <person name="Benocci T."/>
            <person name="Braus-Stromeyer S.A."/>
            <person name="Caldana C."/>
            <person name="Canovas D."/>
            <person name="Cerqueira G.C."/>
            <person name="Chen F."/>
            <person name="Chen W."/>
            <person name="Choi C."/>
            <person name="Clum A."/>
            <person name="Dos Santos R.A."/>
            <person name="Damasio A.R."/>
            <person name="Diallinas G."/>
            <person name="Emri T."/>
            <person name="Fekete E."/>
            <person name="Flipphi M."/>
            <person name="Freyberg S."/>
            <person name="Gallo A."/>
            <person name="Gournas C."/>
            <person name="Habgood R."/>
            <person name="Hainaut M."/>
            <person name="Harispe M.L."/>
            <person name="Henrissat B."/>
            <person name="Hilden K.S."/>
            <person name="Hope R."/>
            <person name="Hossain A."/>
            <person name="Karabika E."/>
            <person name="Karaffa L."/>
            <person name="Karanyi Z."/>
            <person name="Krasevec N."/>
            <person name="Kuo A."/>
            <person name="Kusch H."/>
            <person name="LaButti K."/>
            <person name="Lagendijk E.L."/>
            <person name="Lapidus A."/>
            <person name="Levasseur A."/>
            <person name="Lindquist E."/>
            <person name="Lipzen A."/>
            <person name="Logrieco A.F."/>
            <person name="MacCabe A."/>
            <person name="Maekelae M.R."/>
            <person name="Malavazi I."/>
            <person name="Melin P."/>
            <person name="Meyer V."/>
            <person name="Mielnichuk N."/>
            <person name="Miskei M."/>
            <person name="Molnar A.P."/>
            <person name="Mule G."/>
            <person name="Ngan C.Y."/>
            <person name="Orejas M."/>
            <person name="Orosz E."/>
            <person name="Ouedraogo J.P."/>
            <person name="Overkamp K.M."/>
            <person name="Park H.-S."/>
            <person name="Perrone G."/>
            <person name="Piumi F."/>
            <person name="Punt P.J."/>
            <person name="Ram A.F."/>
            <person name="Ramon A."/>
            <person name="Rauscher S."/>
            <person name="Record E."/>
            <person name="Riano-Pachon D.M."/>
            <person name="Robert V."/>
            <person name="Roehrig J."/>
            <person name="Ruller R."/>
            <person name="Salamov A."/>
            <person name="Salih N.S."/>
            <person name="Samson R.A."/>
            <person name="Sandor E."/>
            <person name="Sanguinetti M."/>
            <person name="Schuetze T."/>
            <person name="Sepcic K."/>
            <person name="Shelest E."/>
            <person name="Sherlock G."/>
            <person name="Sophianopoulou V."/>
            <person name="Squina F.M."/>
            <person name="Sun H."/>
            <person name="Susca A."/>
            <person name="Todd R.B."/>
            <person name="Tsang A."/>
            <person name="Unkles S.E."/>
            <person name="van de Wiele N."/>
            <person name="van Rossen-Uffink D."/>
            <person name="Oliveira J.V."/>
            <person name="Vesth T.C."/>
            <person name="Visser J."/>
            <person name="Yu J.-H."/>
            <person name="Zhou M."/>
            <person name="Andersen M.R."/>
            <person name="Archer D.B."/>
            <person name="Baker S.E."/>
            <person name="Benoit I."/>
            <person name="Brakhage A.A."/>
            <person name="Braus G.H."/>
            <person name="Fischer R."/>
            <person name="Frisvad J.C."/>
            <person name="Goldman G.H."/>
            <person name="Houbraken J."/>
            <person name="Oakley B."/>
            <person name="Pocsi I."/>
            <person name="Scazzocchio C."/>
            <person name="Seiboth B."/>
            <person name="vanKuyk P.A."/>
            <person name="Wortman J."/>
            <person name="Dyer P.S."/>
            <person name="Grigoriev I.V."/>
        </authorList>
    </citation>
    <scope>NUCLEOTIDE SEQUENCE [LARGE SCALE GENOMIC DNA]</scope>
    <source>
        <strain evidence="15">CBS 506.65</strain>
    </source>
</reference>
<dbReference type="FunFam" id="1.20.1560.10:FF:000013">
    <property type="entry name" value="ABC transporter C family member 2"/>
    <property type="match status" value="1"/>
</dbReference>
<feature type="transmembrane region" description="Helical" evidence="11">
    <location>
        <begin position="520"/>
        <end position="544"/>
    </location>
</feature>
<evidence type="ECO:0000256" key="8">
    <source>
        <dbReference type="ARBA" id="ARBA00022989"/>
    </source>
</evidence>
<comment type="similarity">
    <text evidence="2">Belongs to the ABC transporter superfamily. ABCC family. Conjugate transporter (TC 3.A.1.208) subfamily.</text>
</comment>
<evidence type="ECO:0000256" key="6">
    <source>
        <dbReference type="ARBA" id="ARBA00022741"/>
    </source>
</evidence>
<evidence type="ECO:0000256" key="3">
    <source>
        <dbReference type="ARBA" id="ARBA00022448"/>
    </source>
</evidence>
<feature type="transmembrane region" description="Helical" evidence="11">
    <location>
        <begin position="6"/>
        <end position="29"/>
    </location>
</feature>
<feature type="domain" description="ABC transporter" evidence="12">
    <location>
        <begin position="1216"/>
        <end position="1466"/>
    </location>
</feature>
<evidence type="ECO:0000313" key="14">
    <source>
        <dbReference type="EMBL" id="OJJ42107.1"/>
    </source>
</evidence>
<evidence type="ECO:0000256" key="9">
    <source>
        <dbReference type="ARBA" id="ARBA00023136"/>
    </source>
</evidence>
<keyword evidence="6" id="KW-0547">Nucleotide-binding</keyword>
<dbReference type="PROSITE" id="PS00211">
    <property type="entry name" value="ABC_TRANSPORTER_1"/>
    <property type="match status" value="1"/>
</dbReference>
<dbReference type="GO" id="GO:0005524">
    <property type="term" value="F:ATP binding"/>
    <property type="evidence" value="ECO:0007669"/>
    <property type="project" value="UniProtKB-KW"/>
</dbReference>
<accession>A0A1L9S4L4</accession>
<feature type="region of interest" description="Disordered" evidence="10">
    <location>
        <begin position="360"/>
        <end position="389"/>
    </location>
</feature>
<dbReference type="InterPro" id="IPR003439">
    <property type="entry name" value="ABC_transporter-like_ATP-bd"/>
</dbReference>
<evidence type="ECO:0000256" key="1">
    <source>
        <dbReference type="ARBA" id="ARBA00004141"/>
    </source>
</evidence>
<dbReference type="InterPro" id="IPR027417">
    <property type="entry name" value="P-loop_NTPase"/>
</dbReference>
<feature type="transmembrane region" description="Helical" evidence="11">
    <location>
        <begin position="556"/>
        <end position="580"/>
    </location>
</feature>
<dbReference type="GO" id="GO:0005737">
    <property type="term" value="C:cytoplasm"/>
    <property type="evidence" value="ECO:0007669"/>
    <property type="project" value="UniProtKB-ARBA"/>
</dbReference>
<dbReference type="VEuPathDB" id="FungiDB:ASPZODRAFT_137493"/>
<feature type="transmembrane region" description="Helical" evidence="11">
    <location>
        <begin position="130"/>
        <end position="151"/>
    </location>
</feature>
<evidence type="ECO:0000256" key="10">
    <source>
        <dbReference type="SAM" id="MobiDB-lite"/>
    </source>
</evidence>
<organism evidence="14 15">
    <name type="scientific">Penicilliopsis zonata CBS 506.65</name>
    <dbReference type="NCBI Taxonomy" id="1073090"/>
    <lineage>
        <taxon>Eukaryota</taxon>
        <taxon>Fungi</taxon>
        <taxon>Dikarya</taxon>
        <taxon>Ascomycota</taxon>
        <taxon>Pezizomycotina</taxon>
        <taxon>Eurotiomycetes</taxon>
        <taxon>Eurotiomycetidae</taxon>
        <taxon>Eurotiales</taxon>
        <taxon>Aspergillaceae</taxon>
        <taxon>Penicilliopsis</taxon>
    </lineage>
</organism>
<dbReference type="GO" id="GO:0140359">
    <property type="term" value="F:ABC-type transporter activity"/>
    <property type="evidence" value="ECO:0007669"/>
    <property type="project" value="InterPro"/>
</dbReference>
<comment type="subcellular location">
    <subcellularLocation>
        <location evidence="1">Membrane</location>
        <topology evidence="1">Multi-pass membrane protein</topology>
    </subcellularLocation>
</comment>
<keyword evidence="15" id="KW-1185">Reference proteome</keyword>
<dbReference type="Pfam" id="PF00005">
    <property type="entry name" value="ABC_tran"/>
    <property type="match status" value="2"/>
</dbReference>
<dbReference type="CDD" id="cd03250">
    <property type="entry name" value="ABCC_MRP_domain1"/>
    <property type="match status" value="1"/>
</dbReference>
<feature type="transmembrane region" description="Helical" evidence="11">
    <location>
        <begin position="440"/>
        <end position="461"/>
    </location>
</feature>
<evidence type="ECO:0000259" key="12">
    <source>
        <dbReference type="PROSITE" id="PS50893"/>
    </source>
</evidence>
<dbReference type="Gene3D" id="1.20.1560.10">
    <property type="entry name" value="ABC transporter type 1, transmembrane domain"/>
    <property type="match status" value="2"/>
</dbReference>
<dbReference type="GeneID" id="34610807"/>
<dbReference type="EMBL" id="KV878369">
    <property type="protein sequence ID" value="OJJ42107.1"/>
    <property type="molecule type" value="Genomic_DNA"/>
</dbReference>
<feature type="domain" description="ABC transmembrane type-1" evidence="13">
    <location>
        <begin position="388"/>
        <end position="579"/>
    </location>
</feature>
<feature type="transmembrane region" description="Helical" evidence="11">
    <location>
        <begin position="64"/>
        <end position="89"/>
    </location>
</feature>
<gene>
    <name evidence="14" type="ORF">ASPZODRAFT_137493</name>
</gene>
<dbReference type="Pfam" id="PF00664">
    <property type="entry name" value="ABC_membrane"/>
    <property type="match status" value="2"/>
</dbReference>
<feature type="domain" description="ABC transmembrane type-1" evidence="13">
    <location>
        <begin position="878"/>
        <end position="1180"/>
    </location>
</feature>
<dbReference type="GO" id="GO:0016020">
    <property type="term" value="C:membrane"/>
    <property type="evidence" value="ECO:0007669"/>
    <property type="project" value="UniProtKB-SubCell"/>
</dbReference>
<protein>
    <submittedName>
        <fullName evidence="14">Uncharacterized protein</fullName>
    </submittedName>
</protein>